<keyword evidence="4" id="KW-1185">Reference proteome</keyword>
<sequence>MYLNTSLLATSLLLTTTALAQSASVQWDNFGHIRVYSQDEKGRTLEARFDGGWSGPYDVGAIAKVGSAMTAVACDAGRVSFALSPWFLLTDTLGTVGGGGGGRFAATDSTPPQASEASTP</sequence>
<evidence type="ECO:0000313" key="3">
    <source>
        <dbReference type="EMBL" id="KPI37571.1"/>
    </source>
</evidence>
<feature type="chain" id="PRO_5005856893" evidence="2">
    <location>
        <begin position="21"/>
        <end position="120"/>
    </location>
</feature>
<organism evidence="3 4">
    <name type="scientific">Cyphellophora attinorum</name>
    <dbReference type="NCBI Taxonomy" id="1664694"/>
    <lineage>
        <taxon>Eukaryota</taxon>
        <taxon>Fungi</taxon>
        <taxon>Dikarya</taxon>
        <taxon>Ascomycota</taxon>
        <taxon>Pezizomycotina</taxon>
        <taxon>Eurotiomycetes</taxon>
        <taxon>Chaetothyriomycetidae</taxon>
        <taxon>Chaetothyriales</taxon>
        <taxon>Cyphellophoraceae</taxon>
        <taxon>Cyphellophora</taxon>
    </lineage>
</organism>
<dbReference type="AlphaFoldDB" id="A0A0N0NJZ9"/>
<feature type="region of interest" description="Disordered" evidence="1">
    <location>
        <begin position="100"/>
        <end position="120"/>
    </location>
</feature>
<dbReference type="VEuPathDB" id="FungiDB:AB675_4038"/>
<name>A0A0N0NJZ9_9EURO</name>
<dbReference type="Gene3D" id="2.120.10.70">
    <property type="entry name" value="Fucose-specific lectin"/>
    <property type="match status" value="1"/>
</dbReference>
<dbReference type="EMBL" id="LFJN01000023">
    <property type="protein sequence ID" value="KPI37571.1"/>
    <property type="molecule type" value="Genomic_DNA"/>
</dbReference>
<protein>
    <submittedName>
        <fullName evidence="3">Uncharacterized protein</fullName>
    </submittedName>
</protein>
<evidence type="ECO:0000256" key="2">
    <source>
        <dbReference type="SAM" id="SignalP"/>
    </source>
</evidence>
<dbReference type="RefSeq" id="XP_017997534.1">
    <property type="nucleotide sequence ID" value="XM_018144146.1"/>
</dbReference>
<feature type="signal peptide" evidence="2">
    <location>
        <begin position="1"/>
        <end position="20"/>
    </location>
</feature>
<reference evidence="3 4" key="1">
    <citation type="submission" date="2015-06" db="EMBL/GenBank/DDBJ databases">
        <title>Draft genome of the ant-associated black yeast Phialophora attae CBS 131958.</title>
        <authorList>
            <person name="Moreno L.F."/>
            <person name="Stielow B.J."/>
            <person name="de Hoog S."/>
            <person name="Vicente V.A."/>
            <person name="Weiss V.A."/>
            <person name="de Vries M."/>
            <person name="Cruz L.M."/>
            <person name="Souza E.M."/>
        </authorList>
    </citation>
    <scope>NUCLEOTIDE SEQUENCE [LARGE SCALE GENOMIC DNA]</scope>
    <source>
        <strain evidence="3 4">CBS 131958</strain>
    </source>
</reference>
<proteinExistence type="predicted"/>
<feature type="compositionally biased region" description="Polar residues" evidence="1">
    <location>
        <begin position="107"/>
        <end position="120"/>
    </location>
</feature>
<gene>
    <name evidence="3" type="ORF">AB675_4038</name>
</gene>
<dbReference type="Proteomes" id="UP000038010">
    <property type="component" value="Unassembled WGS sequence"/>
</dbReference>
<evidence type="ECO:0000256" key="1">
    <source>
        <dbReference type="SAM" id="MobiDB-lite"/>
    </source>
</evidence>
<dbReference type="GeneID" id="28736026"/>
<keyword evidence="2" id="KW-0732">Signal</keyword>
<evidence type="ECO:0000313" key="4">
    <source>
        <dbReference type="Proteomes" id="UP000038010"/>
    </source>
</evidence>
<comment type="caution">
    <text evidence="3">The sequence shown here is derived from an EMBL/GenBank/DDBJ whole genome shotgun (WGS) entry which is preliminary data.</text>
</comment>
<dbReference type="SUPFAM" id="SSF89372">
    <property type="entry name" value="Fucose-specific lectin"/>
    <property type="match status" value="1"/>
</dbReference>
<accession>A0A0N0NJZ9</accession>